<keyword evidence="3 6" id="KW-0815">Transposition</keyword>
<dbReference type="Pfam" id="PF00872">
    <property type="entry name" value="Transposase_mut"/>
    <property type="match status" value="1"/>
</dbReference>
<evidence type="ECO:0000256" key="5">
    <source>
        <dbReference type="ARBA" id="ARBA00023172"/>
    </source>
</evidence>
<organism evidence="7 8">
    <name type="scientific">Saccharopolyspora elongata</name>
    <dbReference type="NCBI Taxonomy" id="2530387"/>
    <lineage>
        <taxon>Bacteria</taxon>
        <taxon>Bacillati</taxon>
        <taxon>Actinomycetota</taxon>
        <taxon>Actinomycetes</taxon>
        <taxon>Pseudonocardiales</taxon>
        <taxon>Pseudonocardiaceae</taxon>
        <taxon>Saccharopolyspora</taxon>
    </lineage>
</organism>
<keyword evidence="5 6" id="KW-0233">DNA recombination</keyword>
<accession>A0A4R4YC58</accession>
<evidence type="ECO:0000313" key="7">
    <source>
        <dbReference type="EMBL" id="TDD42123.1"/>
    </source>
</evidence>
<dbReference type="RefSeq" id="WP_207954647.1">
    <property type="nucleotide sequence ID" value="NZ_SMKW01000051.1"/>
</dbReference>
<dbReference type="PANTHER" id="PTHR33217">
    <property type="entry name" value="TRANSPOSASE FOR INSERTION SEQUENCE ELEMENT IS1081"/>
    <property type="match status" value="1"/>
</dbReference>
<reference evidence="7 8" key="1">
    <citation type="submission" date="2019-03" db="EMBL/GenBank/DDBJ databases">
        <title>Draft genome sequences of novel Actinobacteria.</title>
        <authorList>
            <person name="Sahin N."/>
            <person name="Ay H."/>
            <person name="Saygin H."/>
        </authorList>
    </citation>
    <scope>NUCLEOTIDE SEQUENCE [LARGE SCALE GENOMIC DNA]</scope>
    <source>
        <strain evidence="7 8">7K502</strain>
    </source>
</reference>
<keyword evidence="8" id="KW-1185">Reference proteome</keyword>
<evidence type="ECO:0000256" key="4">
    <source>
        <dbReference type="ARBA" id="ARBA00023125"/>
    </source>
</evidence>
<evidence type="ECO:0000256" key="2">
    <source>
        <dbReference type="ARBA" id="ARBA00010961"/>
    </source>
</evidence>
<dbReference type="GO" id="GO:0004803">
    <property type="term" value="F:transposase activity"/>
    <property type="evidence" value="ECO:0007669"/>
    <property type="project" value="UniProtKB-UniRule"/>
</dbReference>
<name>A0A4R4YC58_9PSEU</name>
<comment type="function">
    <text evidence="1 6">Required for the transposition of the insertion element.</text>
</comment>
<evidence type="ECO:0000256" key="6">
    <source>
        <dbReference type="RuleBase" id="RU365089"/>
    </source>
</evidence>
<keyword evidence="6" id="KW-0814">Transposable element</keyword>
<dbReference type="GO" id="GO:0003677">
    <property type="term" value="F:DNA binding"/>
    <property type="evidence" value="ECO:0007669"/>
    <property type="project" value="UniProtKB-UniRule"/>
</dbReference>
<dbReference type="Proteomes" id="UP000294947">
    <property type="component" value="Unassembled WGS sequence"/>
</dbReference>
<evidence type="ECO:0000256" key="3">
    <source>
        <dbReference type="ARBA" id="ARBA00022578"/>
    </source>
</evidence>
<protein>
    <recommendedName>
        <fullName evidence="6">Mutator family transposase</fullName>
    </recommendedName>
</protein>
<dbReference type="PANTHER" id="PTHR33217:SF9">
    <property type="entry name" value="MUTATOR FAMILY TRANSPOSASE"/>
    <property type="match status" value="1"/>
</dbReference>
<dbReference type="InterPro" id="IPR001207">
    <property type="entry name" value="Transposase_mutator"/>
</dbReference>
<comment type="similarity">
    <text evidence="2 6">Belongs to the transposase mutator family.</text>
</comment>
<dbReference type="AlphaFoldDB" id="A0A4R4YC58"/>
<comment type="caution">
    <text evidence="7">The sequence shown here is derived from an EMBL/GenBank/DDBJ whole genome shotgun (WGS) entry which is preliminary data.</text>
</comment>
<sequence length="168" mass="18440">FPDTRAQRCWFHKIGNVLAALPKSAQPGAKKALAEIYNAEDRRHALDAVKAFEAAYGAKFPKAVAKITDDVDELLAFYDYPAQYWVHLRTTNPIESTFATVRHRSKVTKGPGSRAAGLAMAFKLIESAQTRWRAVNAPQLVALVRAGARFEGGKLVERPDDHAPPTAA</sequence>
<dbReference type="EMBL" id="SMKW01000051">
    <property type="protein sequence ID" value="TDD42123.1"/>
    <property type="molecule type" value="Genomic_DNA"/>
</dbReference>
<evidence type="ECO:0000256" key="1">
    <source>
        <dbReference type="ARBA" id="ARBA00002190"/>
    </source>
</evidence>
<gene>
    <name evidence="7" type="ORF">E1288_30575</name>
</gene>
<dbReference type="GO" id="GO:0006313">
    <property type="term" value="P:DNA transposition"/>
    <property type="evidence" value="ECO:0007669"/>
    <property type="project" value="UniProtKB-UniRule"/>
</dbReference>
<proteinExistence type="inferred from homology"/>
<evidence type="ECO:0000313" key="8">
    <source>
        <dbReference type="Proteomes" id="UP000294947"/>
    </source>
</evidence>
<feature type="non-terminal residue" evidence="7">
    <location>
        <position position="1"/>
    </location>
</feature>
<keyword evidence="4 6" id="KW-0238">DNA-binding</keyword>